<reference evidence="1 2" key="1">
    <citation type="submission" date="2015-08" db="EMBL/GenBank/DDBJ databases">
        <title>Emmonsia species relationships and genome sequence.</title>
        <authorList>
            <person name="Cuomo C.A."/>
            <person name="Schwartz I.S."/>
            <person name="Kenyon C."/>
            <person name="De Hoog G.S."/>
            <person name="Govender N.P."/>
            <person name="Botha A."/>
            <person name="Moreno L."/>
            <person name="De Vries M."/>
            <person name="Munoz J.F."/>
            <person name="Stielow J.B."/>
        </authorList>
    </citation>
    <scope>NUCLEOTIDE SEQUENCE [LARGE SCALE GENOMIC DNA]</scope>
    <source>
        <strain evidence="1 2">EI222</strain>
    </source>
</reference>
<evidence type="ECO:0000313" key="2">
    <source>
        <dbReference type="Proteomes" id="UP000242791"/>
    </source>
</evidence>
<dbReference type="SUPFAM" id="SSF54001">
    <property type="entry name" value="Cysteine proteinases"/>
    <property type="match status" value="1"/>
</dbReference>
<organism evidence="1 2">
    <name type="scientific">Blastomyces percursus</name>
    <dbReference type="NCBI Taxonomy" id="1658174"/>
    <lineage>
        <taxon>Eukaryota</taxon>
        <taxon>Fungi</taxon>
        <taxon>Dikarya</taxon>
        <taxon>Ascomycota</taxon>
        <taxon>Pezizomycotina</taxon>
        <taxon>Eurotiomycetes</taxon>
        <taxon>Eurotiomycetidae</taxon>
        <taxon>Onygenales</taxon>
        <taxon>Ajellomycetaceae</taxon>
        <taxon>Blastomyces</taxon>
    </lineage>
</organism>
<dbReference type="AlphaFoldDB" id="A0A1J9QGG7"/>
<dbReference type="EMBL" id="LGTZ01000084">
    <property type="protein sequence ID" value="OJD27584.1"/>
    <property type="molecule type" value="Genomic_DNA"/>
</dbReference>
<dbReference type="Gene3D" id="3.30.2140.20">
    <property type="match status" value="1"/>
</dbReference>
<dbReference type="OrthoDB" id="10260017at2759"/>
<sequence>MILAVTIDGEKYMVDPTALDVRNQAKPKGGWRDAYYFYDIEFLPQDYEILNFWTSQHPTNTFKQKFICAKFLLSEAEDDIIGTMALTGVDVKQNINGSVEKTTTLNS</sequence>
<protein>
    <submittedName>
        <fullName evidence="1">Uncharacterized protein</fullName>
    </submittedName>
</protein>
<dbReference type="STRING" id="1658174.A0A1J9QGG7"/>
<accession>A0A1J9QGG7</accession>
<keyword evidence="2" id="KW-1185">Reference proteome</keyword>
<dbReference type="Proteomes" id="UP000242791">
    <property type="component" value="Unassembled WGS sequence"/>
</dbReference>
<dbReference type="InterPro" id="IPR038765">
    <property type="entry name" value="Papain-like_cys_pep_sf"/>
</dbReference>
<dbReference type="InterPro" id="IPR053710">
    <property type="entry name" value="Arylamine_NAT_domain_sf"/>
</dbReference>
<dbReference type="VEuPathDB" id="FungiDB:ACJ73_01023"/>
<comment type="caution">
    <text evidence="1">The sequence shown here is derived from an EMBL/GenBank/DDBJ whole genome shotgun (WGS) entry which is preliminary data.</text>
</comment>
<name>A0A1J9QGG7_9EURO</name>
<proteinExistence type="predicted"/>
<gene>
    <name evidence="1" type="ORF">ACJ73_01023</name>
</gene>
<evidence type="ECO:0000313" key="1">
    <source>
        <dbReference type="EMBL" id="OJD27584.1"/>
    </source>
</evidence>